<dbReference type="Pfam" id="PF11523">
    <property type="entry name" value="DUF3223"/>
    <property type="match status" value="1"/>
</dbReference>
<dbReference type="Proteomes" id="UP000076625">
    <property type="component" value="Unassembled WGS sequence"/>
</dbReference>
<sequence>MAKPVVIGSRSFRTQSGALDHYKALLHRYQDGQRIVDPADHTDLVALIERFDPVLDAVGEPTKGAGQIAHFERRLNTGTGWSTSGFWIVRQDGTETDFSYIDAVKGKPKGRSQDFYNACRQAVALDLVLAKKQAFAQYGDDQGRVECELTGRMVTIDDAHLDHAWPYFSHMVSGFRAARGWSRDIPDGIVSAPADGQTTATFVDSAVTEAFRAFHHDQAVLRILSREANLQTASSARRPKVARPVRLA</sequence>
<gene>
    <name evidence="1" type="ORF">AVW16_01355</name>
</gene>
<keyword evidence="2" id="KW-1185">Reference proteome</keyword>
<dbReference type="AlphaFoldDB" id="A0A161SEF3"/>
<dbReference type="Gene3D" id="3.10.450.40">
    <property type="match status" value="1"/>
</dbReference>
<dbReference type="STRING" id="1452487.AVW16_01355"/>
<dbReference type="EMBL" id="LQQU01000034">
    <property type="protein sequence ID" value="KZE29597.1"/>
    <property type="molecule type" value="Genomic_DNA"/>
</dbReference>
<reference evidence="2" key="1">
    <citation type="submission" date="2016-01" db="EMBL/GenBank/DDBJ databases">
        <title>Draft genome of Chromobacterium sp. F49.</title>
        <authorList>
            <person name="Hong K.W."/>
        </authorList>
    </citation>
    <scope>NUCLEOTIDE SEQUENCE [LARGE SCALE GENOMIC DNA]</scope>
    <source>
        <strain evidence="2">CN10</strain>
    </source>
</reference>
<proteinExistence type="predicted"/>
<name>A0A161SEF3_9NEIS</name>
<dbReference type="OrthoDB" id="9135119at2"/>
<evidence type="ECO:0008006" key="3">
    <source>
        <dbReference type="Google" id="ProtNLM"/>
    </source>
</evidence>
<evidence type="ECO:0000313" key="1">
    <source>
        <dbReference type="EMBL" id="KZE29597.1"/>
    </source>
</evidence>
<organism evidence="1 2">
    <name type="scientific">Crenobacter luteus</name>
    <dbReference type="NCBI Taxonomy" id="1452487"/>
    <lineage>
        <taxon>Bacteria</taxon>
        <taxon>Pseudomonadati</taxon>
        <taxon>Pseudomonadota</taxon>
        <taxon>Betaproteobacteria</taxon>
        <taxon>Neisseriales</taxon>
        <taxon>Neisseriaceae</taxon>
        <taxon>Crenobacter</taxon>
    </lineage>
</organism>
<comment type="caution">
    <text evidence="1">The sequence shown here is derived from an EMBL/GenBank/DDBJ whole genome shotgun (WGS) entry which is preliminary data.</text>
</comment>
<dbReference type="RefSeq" id="WP_009521681.1">
    <property type="nucleotide sequence ID" value="NZ_LQQU01000034.1"/>
</dbReference>
<protein>
    <recommendedName>
        <fullName evidence="3">DUF3223 domain-containing protein</fullName>
    </recommendedName>
</protein>
<evidence type="ECO:0000313" key="2">
    <source>
        <dbReference type="Proteomes" id="UP000076625"/>
    </source>
</evidence>
<accession>A0A161SEF3</accession>